<dbReference type="OrthoDB" id="129249at2759"/>
<proteinExistence type="predicted"/>
<evidence type="ECO:0008006" key="3">
    <source>
        <dbReference type="Google" id="ProtNLM"/>
    </source>
</evidence>
<protein>
    <recommendedName>
        <fullName evidence="3">Bzip transcription factor</fullName>
    </recommendedName>
</protein>
<dbReference type="EMBL" id="NCKW01015660">
    <property type="protein sequence ID" value="POM62101.1"/>
    <property type="molecule type" value="Genomic_DNA"/>
</dbReference>
<dbReference type="AlphaFoldDB" id="A0A2P4X973"/>
<organism evidence="1 2">
    <name type="scientific">Phytophthora palmivora</name>
    <dbReference type="NCBI Taxonomy" id="4796"/>
    <lineage>
        <taxon>Eukaryota</taxon>
        <taxon>Sar</taxon>
        <taxon>Stramenopiles</taxon>
        <taxon>Oomycota</taxon>
        <taxon>Peronosporomycetes</taxon>
        <taxon>Peronosporales</taxon>
        <taxon>Peronosporaceae</taxon>
        <taxon>Phytophthora</taxon>
    </lineage>
</organism>
<name>A0A2P4X973_9STRA</name>
<accession>A0A2P4X973</accession>
<keyword evidence="2" id="KW-1185">Reference proteome</keyword>
<gene>
    <name evidence="1" type="ORF">PHPALM_28779</name>
</gene>
<comment type="caution">
    <text evidence="1">The sequence shown here is derived from an EMBL/GenBank/DDBJ whole genome shotgun (WGS) entry which is preliminary data.</text>
</comment>
<evidence type="ECO:0000313" key="2">
    <source>
        <dbReference type="Proteomes" id="UP000237271"/>
    </source>
</evidence>
<dbReference type="CDD" id="cd14688">
    <property type="entry name" value="bZIP_YAP"/>
    <property type="match status" value="1"/>
</dbReference>
<reference evidence="1 2" key="1">
    <citation type="journal article" date="2017" name="Genome Biol. Evol.">
        <title>Phytophthora megakarya and P. palmivora, closely related causal agents of cacao black pod rot, underwent increases in genome sizes and gene numbers by different mechanisms.</title>
        <authorList>
            <person name="Ali S.S."/>
            <person name="Shao J."/>
            <person name="Lary D.J."/>
            <person name="Kronmiller B."/>
            <person name="Shen D."/>
            <person name="Strem M.D."/>
            <person name="Amoako-Attah I."/>
            <person name="Akrofi A.Y."/>
            <person name="Begoude B.A."/>
            <person name="Ten Hoopen G.M."/>
            <person name="Coulibaly K."/>
            <person name="Kebe B.I."/>
            <person name="Melnick R.L."/>
            <person name="Guiltinan M.J."/>
            <person name="Tyler B.M."/>
            <person name="Meinhardt L.W."/>
            <person name="Bailey B.A."/>
        </authorList>
    </citation>
    <scope>NUCLEOTIDE SEQUENCE [LARGE SCALE GENOMIC DNA]</scope>
    <source>
        <strain evidence="2">sbr112.9</strain>
    </source>
</reference>
<sequence>MVVNCTSQQPYHIGATAPQFKRKRIRLKTERRREQCRANQARYRQKQLNHAKTLEESVQKLRVDIPVLELQRNRLLYGGQQNVWNVVVEYFHAFRFGVPVNLPVTSEDETNCPSEHLENAETKHQLAFLRSSMTEDVILGERRGVETLMEQWRQYSSSFQSLHFQLERVERTNDNFVSVLATLNVTISDMTFQRIFPHLLDEDDADSTKSYLRSKLRGRRLQIPCSLCFEWGGKSIGRVTRLETTINFMTPLMKVFGDLSDVALVLESALITRDGAVGVHDFDD</sequence>
<dbReference type="Proteomes" id="UP000237271">
    <property type="component" value="Unassembled WGS sequence"/>
</dbReference>
<evidence type="ECO:0000313" key="1">
    <source>
        <dbReference type="EMBL" id="POM62101.1"/>
    </source>
</evidence>